<dbReference type="PROSITE" id="PS51029">
    <property type="entry name" value="MADF"/>
    <property type="match status" value="2"/>
</dbReference>
<dbReference type="SMART" id="SM00595">
    <property type="entry name" value="MADF"/>
    <property type="match status" value="2"/>
</dbReference>
<dbReference type="VEuPathDB" id="VectorBase:MDOA004420"/>
<organism evidence="3">
    <name type="scientific">Musca domestica</name>
    <name type="common">House fly</name>
    <dbReference type="NCBI Taxonomy" id="7370"/>
    <lineage>
        <taxon>Eukaryota</taxon>
        <taxon>Metazoa</taxon>
        <taxon>Ecdysozoa</taxon>
        <taxon>Arthropoda</taxon>
        <taxon>Hexapoda</taxon>
        <taxon>Insecta</taxon>
        <taxon>Pterygota</taxon>
        <taxon>Neoptera</taxon>
        <taxon>Endopterygota</taxon>
        <taxon>Diptera</taxon>
        <taxon>Brachycera</taxon>
        <taxon>Muscomorpha</taxon>
        <taxon>Muscoidea</taxon>
        <taxon>Muscidae</taxon>
        <taxon>Musca</taxon>
    </lineage>
</organism>
<feature type="region of interest" description="Disordered" evidence="1">
    <location>
        <begin position="140"/>
        <end position="184"/>
    </location>
</feature>
<proteinExistence type="predicted"/>
<feature type="region of interest" description="Disordered" evidence="1">
    <location>
        <begin position="432"/>
        <end position="459"/>
    </location>
</feature>
<feature type="compositionally biased region" description="Polar residues" evidence="1">
    <location>
        <begin position="377"/>
        <end position="389"/>
    </location>
</feature>
<sequence length="530" mass="61407">MYFDGMNDDRLLDLVEANDIIYNKAHPYNHSYERKRKVWNKIAAEMGTPVDDLVKRYRVLRDRFVRYKRVEMLTGSENKYRSPIVDRMEFLTPHVFVKNTNGEKVTWTGPTKEESNTSSNQVIVSSISPVPDESDAYMEMQYSSSPERPNQTSSGVKRKANTSYAGPSTRDSPTNTHSNNNNTEADEAFREALGTFKKMCRAREERQENEALHGFGQMIMATIAGMSASKQTKAMMRVTELVMRIRMEEEDLETVMDDDKLMKLVEERDVLYNRFHPYYKDVNKKEEAYAEIAEELDIPDVQLIIRRYHNLRDRYTRYKRLLESTGEARCYLPVMDKMEFLNPHIFSRKMRRKQYVRVPSDMDSSSPCDNTTRRTRAQCSTPQQKVSLRSDSDEDSMDPLQCEDELETVAEIPISLHEKSCEDKKASTIVINNDNGTSNRLKRKSETKSLQTGKKSTNSSLRNIDEEFSEAIQSFHRVCKAREERQKDGALQGFRQMIISTLADMSETKQTKAMLCVTEAVLKIKMEPEE</sequence>
<dbReference type="RefSeq" id="XP_005180328.3">
    <property type="nucleotide sequence ID" value="XM_005180271.4"/>
</dbReference>
<dbReference type="VEuPathDB" id="VectorBase:MDOMA2_013167"/>
<evidence type="ECO:0000256" key="1">
    <source>
        <dbReference type="SAM" id="MobiDB-lite"/>
    </source>
</evidence>
<feature type="region of interest" description="Disordered" evidence="1">
    <location>
        <begin position="356"/>
        <end position="398"/>
    </location>
</feature>
<dbReference type="Pfam" id="PF10545">
    <property type="entry name" value="MADF_DNA_bdg"/>
    <property type="match status" value="2"/>
</dbReference>
<protein>
    <recommendedName>
        <fullName evidence="2">MADF domain-containing protein</fullName>
    </recommendedName>
</protein>
<evidence type="ECO:0000259" key="2">
    <source>
        <dbReference type="PROSITE" id="PS51029"/>
    </source>
</evidence>
<dbReference type="InterPro" id="IPR039353">
    <property type="entry name" value="TF_Adf1"/>
</dbReference>
<feature type="compositionally biased region" description="Low complexity" evidence="1">
    <location>
        <begin position="174"/>
        <end position="183"/>
    </location>
</feature>
<name>A0A1I8MFN9_MUSDO</name>
<dbReference type="VEuPathDB" id="VectorBase:MDOMA2_016738"/>
<dbReference type="GO" id="GO:0005667">
    <property type="term" value="C:transcription regulator complex"/>
    <property type="evidence" value="ECO:0007669"/>
    <property type="project" value="TreeGrafter"/>
</dbReference>
<gene>
    <name evidence="3" type="primary">101891104</name>
</gene>
<dbReference type="AlphaFoldDB" id="A0A1I8MFN9"/>
<dbReference type="OrthoDB" id="5779735at2759"/>
<feature type="domain" description="MADF" evidence="2">
    <location>
        <begin position="10"/>
        <end position="96"/>
    </location>
</feature>
<accession>A0A1I8MFN9</accession>
<dbReference type="GO" id="GO:0006357">
    <property type="term" value="P:regulation of transcription by RNA polymerase II"/>
    <property type="evidence" value="ECO:0007669"/>
    <property type="project" value="TreeGrafter"/>
</dbReference>
<dbReference type="GO" id="GO:0005634">
    <property type="term" value="C:nucleus"/>
    <property type="evidence" value="ECO:0007669"/>
    <property type="project" value="TreeGrafter"/>
</dbReference>
<evidence type="ECO:0000313" key="3">
    <source>
        <dbReference type="EnsemblMetazoa" id="MDOA004420-PA"/>
    </source>
</evidence>
<feature type="compositionally biased region" description="Polar residues" evidence="1">
    <location>
        <begin position="448"/>
        <end position="459"/>
    </location>
</feature>
<feature type="region of interest" description="Disordered" evidence="1">
    <location>
        <begin position="104"/>
        <end position="124"/>
    </location>
</feature>
<dbReference type="PANTHER" id="PTHR12243">
    <property type="entry name" value="MADF DOMAIN TRANSCRIPTION FACTOR"/>
    <property type="match status" value="1"/>
</dbReference>
<feature type="domain" description="MADF" evidence="2">
    <location>
        <begin position="260"/>
        <end position="346"/>
    </location>
</feature>
<dbReference type="InterPro" id="IPR006578">
    <property type="entry name" value="MADF-dom"/>
</dbReference>
<feature type="compositionally biased region" description="Polar residues" evidence="1">
    <location>
        <begin position="141"/>
        <end position="173"/>
    </location>
</feature>
<dbReference type="EnsemblMetazoa" id="MDOA004420-RA">
    <property type="protein sequence ID" value="MDOA004420-PA"/>
    <property type="gene ID" value="MDOA004420"/>
</dbReference>
<reference evidence="3" key="1">
    <citation type="submission" date="2020-05" db="UniProtKB">
        <authorList>
            <consortium name="EnsemblMetazoa"/>
        </authorList>
    </citation>
    <scope>IDENTIFICATION</scope>
    <source>
        <strain evidence="3">Aabys</strain>
    </source>
</reference>
<dbReference type="KEGG" id="mde:101891104"/>
<dbReference type="PANTHER" id="PTHR12243:SF67">
    <property type="entry name" value="COREPRESSOR OF PANGOLIN, ISOFORM A-RELATED"/>
    <property type="match status" value="1"/>
</dbReference>